<evidence type="ECO:0000313" key="2">
    <source>
        <dbReference type="EMBL" id="GLZ76830.1"/>
    </source>
</evidence>
<evidence type="ECO:0008006" key="4">
    <source>
        <dbReference type="Google" id="ProtNLM"/>
    </source>
</evidence>
<gene>
    <name evidence="2" type="ORF">Afil01_16370</name>
</gene>
<evidence type="ECO:0000256" key="1">
    <source>
        <dbReference type="SAM" id="SignalP"/>
    </source>
</evidence>
<dbReference type="EMBL" id="BSTX01000001">
    <property type="protein sequence ID" value="GLZ76830.1"/>
    <property type="molecule type" value="Genomic_DNA"/>
</dbReference>
<dbReference type="PROSITE" id="PS51257">
    <property type="entry name" value="PROKAR_LIPOPROTEIN"/>
    <property type="match status" value="1"/>
</dbReference>
<dbReference type="AlphaFoldDB" id="A0A9W6SIZ6"/>
<comment type="caution">
    <text evidence="2">The sequence shown here is derived from an EMBL/GenBank/DDBJ whole genome shotgun (WGS) entry which is preliminary data.</text>
</comment>
<keyword evidence="3" id="KW-1185">Reference proteome</keyword>
<feature type="signal peptide" evidence="1">
    <location>
        <begin position="1"/>
        <end position="18"/>
    </location>
</feature>
<organism evidence="2 3">
    <name type="scientific">Actinorhabdospora filicis</name>
    <dbReference type="NCBI Taxonomy" id="1785913"/>
    <lineage>
        <taxon>Bacteria</taxon>
        <taxon>Bacillati</taxon>
        <taxon>Actinomycetota</taxon>
        <taxon>Actinomycetes</taxon>
        <taxon>Micromonosporales</taxon>
        <taxon>Micromonosporaceae</taxon>
        <taxon>Actinorhabdospora</taxon>
    </lineage>
</organism>
<sequence>MKPFREILLSALVLPVFAACGGGAGPVPLDAAAALPLDAFRPAPEIAAAVDGLTARCMARLGHDWAPDPVPAARPWESGLSIGLLDAAHAAEYGYRPPPRLRERLSTTDRAVRVAYAGPMPGETAPAGVPDGGCAGEARRALAGPDTSIVSRLAGEAEDGAHADERGRAALDAWSACMSGRGHRYAEPAEAQWQYWPEAVTDVERSLATADVACKDAVGLPATWRGLVGAYQERLAAGHAAELDAVRRGQDAQLAKARAAT</sequence>
<feature type="chain" id="PRO_5040933117" description="Lipoprotein" evidence="1">
    <location>
        <begin position="19"/>
        <end position="261"/>
    </location>
</feature>
<evidence type="ECO:0000313" key="3">
    <source>
        <dbReference type="Proteomes" id="UP001165079"/>
    </source>
</evidence>
<name>A0A9W6SIZ6_9ACTN</name>
<keyword evidence="1" id="KW-0732">Signal</keyword>
<reference evidence="2" key="1">
    <citation type="submission" date="2023-03" db="EMBL/GenBank/DDBJ databases">
        <title>Actinorhabdospora filicis NBRC 111898.</title>
        <authorList>
            <person name="Ichikawa N."/>
            <person name="Sato H."/>
            <person name="Tonouchi N."/>
        </authorList>
    </citation>
    <scope>NUCLEOTIDE SEQUENCE</scope>
    <source>
        <strain evidence="2">NBRC 111898</strain>
    </source>
</reference>
<protein>
    <recommendedName>
        <fullName evidence="4">Lipoprotein</fullName>
    </recommendedName>
</protein>
<proteinExistence type="predicted"/>
<dbReference type="RefSeq" id="WP_285661983.1">
    <property type="nucleotide sequence ID" value="NZ_BSTX01000001.1"/>
</dbReference>
<dbReference type="Proteomes" id="UP001165079">
    <property type="component" value="Unassembled WGS sequence"/>
</dbReference>
<accession>A0A9W6SIZ6</accession>